<evidence type="ECO:0000313" key="9">
    <source>
        <dbReference type="EMBL" id="MXQ14836.1"/>
    </source>
</evidence>
<dbReference type="CDD" id="cd07039">
    <property type="entry name" value="TPP_PYR_POX"/>
    <property type="match status" value="1"/>
</dbReference>
<feature type="domain" description="Thiamine pyrophosphate enzyme N-terminal TPP-binding" evidence="8">
    <location>
        <begin position="4"/>
        <end position="120"/>
    </location>
</feature>
<dbReference type="InterPro" id="IPR047212">
    <property type="entry name" value="TPP_POXB-like"/>
</dbReference>
<dbReference type="InterPro" id="IPR012001">
    <property type="entry name" value="Thiamin_PyroP_enz_TPP-bd_dom"/>
</dbReference>
<dbReference type="InterPro" id="IPR012000">
    <property type="entry name" value="Thiamin_PyroP_enz_cen_dom"/>
</dbReference>
<dbReference type="InterPro" id="IPR000399">
    <property type="entry name" value="TPP-bd_CS"/>
</dbReference>
<dbReference type="SUPFAM" id="SSF52518">
    <property type="entry name" value="Thiamin diphosphate-binding fold (THDP-binding)"/>
    <property type="match status" value="2"/>
</dbReference>
<dbReference type="Pfam" id="PF02776">
    <property type="entry name" value="TPP_enzyme_N"/>
    <property type="match status" value="1"/>
</dbReference>
<reference evidence="9 10" key="1">
    <citation type="submission" date="2019-12" db="EMBL/GenBank/DDBJ databases">
        <authorList>
            <person name="Yuan C.-G."/>
        </authorList>
    </citation>
    <scope>NUCLEOTIDE SEQUENCE [LARGE SCALE GENOMIC DNA]</scope>
    <source>
        <strain evidence="9 10">KCTC 23863</strain>
    </source>
</reference>
<dbReference type="RefSeq" id="WP_160888545.1">
    <property type="nucleotide sequence ID" value="NZ_WURB01000051.1"/>
</dbReference>
<dbReference type="GO" id="GO:0003824">
    <property type="term" value="F:catalytic activity"/>
    <property type="evidence" value="ECO:0007669"/>
    <property type="project" value="InterPro"/>
</dbReference>
<dbReference type="Pfam" id="PF02775">
    <property type="entry name" value="TPP_enzyme_C"/>
    <property type="match status" value="1"/>
</dbReference>
<evidence type="ECO:0000256" key="5">
    <source>
        <dbReference type="SAM" id="MobiDB-lite"/>
    </source>
</evidence>
<proteinExistence type="inferred from homology"/>
<accession>A0A7X3MX48</accession>
<feature type="region of interest" description="Disordered" evidence="5">
    <location>
        <begin position="561"/>
        <end position="586"/>
    </location>
</feature>
<reference evidence="9 10" key="2">
    <citation type="submission" date="2020-01" db="EMBL/GenBank/DDBJ databases">
        <title>Microvirga sp. nov., an arsenate reduction bacterium isolated from Tibet hotspring sediments.</title>
        <authorList>
            <person name="Xian W.-D."/>
            <person name="Li W.-J."/>
        </authorList>
    </citation>
    <scope>NUCLEOTIDE SEQUENCE [LARGE SCALE GENOMIC DNA]</scope>
    <source>
        <strain evidence="9 10">KCTC 23863</strain>
    </source>
</reference>
<dbReference type="PROSITE" id="PS00187">
    <property type="entry name" value="TPP_ENZYMES"/>
    <property type="match status" value="1"/>
</dbReference>
<dbReference type="SUPFAM" id="SSF52467">
    <property type="entry name" value="DHS-like NAD/FAD-binding domain"/>
    <property type="match status" value="1"/>
</dbReference>
<comment type="similarity">
    <text evidence="1 3">Belongs to the TPP enzyme family.</text>
</comment>
<keyword evidence="4" id="KW-0175">Coiled coil</keyword>
<evidence type="ECO:0000256" key="2">
    <source>
        <dbReference type="ARBA" id="ARBA00023052"/>
    </source>
</evidence>
<dbReference type="InterPro" id="IPR047211">
    <property type="entry name" value="POXB-like"/>
</dbReference>
<dbReference type="PANTHER" id="PTHR42981">
    <property type="entry name" value="PYRUVATE DEHYDROGENASE [UBIQUINONE]"/>
    <property type="match status" value="1"/>
</dbReference>
<dbReference type="InterPro" id="IPR047210">
    <property type="entry name" value="TPP_PYR_POXB-like"/>
</dbReference>
<feature type="domain" description="Thiamine pyrophosphate enzyme TPP-binding" evidence="7">
    <location>
        <begin position="389"/>
        <end position="535"/>
    </location>
</feature>
<evidence type="ECO:0000256" key="3">
    <source>
        <dbReference type="RuleBase" id="RU362132"/>
    </source>
</evidence>
<evidence type="ECO:0000256" key="1">
    <source>
        <dbReference type="ARBA" id="ARBA00007812"/>
    </source>
</evidence>
<dbReference type="InterPro" id="IPR011766">
    <property type="entry name" value="TPP_enzyme_TPP-bd"/>
</dbReference>
<dbReference type="CDD" id="cd02014">
    <property type="entry name" value="TPP_POX"/>
    <property type="match status" value="1"/>
</dbReference>
<dbReference type="GO" id="GO:0000287">
    <property type="term" value="F:magnesium ion binding"/>
    <property type="evidence" value="ECO:0007669"/>
    <property type="project" value="InterPro"/>
</dbReference>
<organism evidence="9 10">
    <name type="scientific">Microvirga makkahensis</name>
    <dbReference type="NCBI Taxonomy" id="1128670"/>
    <lineage>
        <taxon>Bacteria</taxon>
        <taxon>Pseudomonadati</taxon>
        <taxon>Pseudomonadota</taxon>
        <taxon>Alphaproteobacteria</taxon>
        <taxon>Hyphomicrobiales</taxon>
        <taxon>Methylobacteriaceae</taxon>
        <taxon>Microvirga</taxon>
    </lineage>
</organism>
<dbReference type="EMBL" id="WURB01000051">
    <property type="protein sequence ID" value="MXQ14836.1"/>
    <property type="molecule type" value="Genomic_DNA"/>
</dbReference>
<protein>
    <submittedName>
        <fullName evidence="9">Pyruvate oxidase</fullName>
    </submittedName>
</protein>
<dbReference type="InterPro" id="IPR029035">
    <property type="entry name" value="DHS-like_NAD/FAD-binding_dom"/>
</dbReference>
<dbReference type="GO" id="GO:0030976">
    <property type="term" value="F:thiamine pyrophosphate binding"/>
    <property type="evidence" value="ECO:0007669"/>
    <property type="project" value="InterPro"/>
</dbReference>
<keyword evidence="2 3" id="KW-0786">Thiamine pyrophosphate</keyword>
<comment type="caution">
    <text evidence="9">The sequence shown here is derived from an EMBL/GenBank/DDBJ whole genome shotgun (WGS) entry which is preliminary data.</text>
</comment>
<dbReference type="Proteomes" id="UP000436483">
    <property type="component" value="Unassembled WGS sequence"/>
</dbReference>
<feature type="compositionally biased region" description="Basic and acidic residues" evidence="5">
    <location>
        <begin position="567"/>
        <end position="586"/>
    </location>
</feature>
<evidence type="ECO:0000259" key="8">
    <source>
        <dbReference type="Pfam" id="PF02776"/>
    </source>
</evidence>
<dbReference type="OrthoDB" id="4494979at2"/>
<gene>
    <name evidence="9" type="ORF">GR328_26000</name>
</gene>
<evidence type="ECO:0000313" key="10">
    <source>
        <dbReference type="Proteomes" id="UP000436483"/>
    </source>
</evidence>
<sequence>MSRNGADVLIESLIAWGVDVVFGMPGDGINGVMEAIRTRSDRIRFIQVRHEESAAFMACAYAKFTGRLGCCLATTGPGGIHLLNGLYDAKFDRAPVIAITGLPYHDLIDTFTQQDVDHTKLFQDVALYTARIMSPLHVENTVELACRMALTHRGVAHVAIPVDVQEEPEATVKPSARNVPHHASFAQTQSTGIPDPDAVARAAKILNAGRKVAILAGQGAYHADDELIRTAELLGAPIVKALLGKGVVPDDHPLTTGGIGLLGTRPSQEAFEQCDTLLIVGSTFPYIEYYPKPDQARGVQIDRDPTRIGLRFPAEIGLVGDARAALEMLNAQLARKEDRSFLERAQQGMAEWRRLLHDAIEKNERPMKPGRIARDLNVRLADNAIVAWDSGHNTGLLARYVEARGERMFSGSGLLASMGCGIPYAIAAALAFPGRQVVAFVGDGGLSMLLGELATVVRYRLPIKIIVMKNNTLGQIKWEQMMFLGNPEYECDLTPIDFAKVAEGFGIRGFRVEDPEQCGPVLDQALAEPGPALVEALVDPNDPLLPPKRMEKYAKNLEKALQAGTPGREEIERALAEEPARTLLRD</sequence>
<dbReference type="Gene3D" id="3.40.50.1220">
    <property type="entry name" value="TPP-binding domain"/>
    <property type="match status" value="1"/>
</dbReference>
<keyword evidence="10" id="KW-1185">Reference proteome</keyword>
<dbReference type="AlphaFoldDB" id="A0A7X3MX48"/>
<dbReference type="Gene3D" id="3.40.50.970">
    <property type="match status" value="2"/>
</dbReference>
<feature type="domain" description="Thiamine pyrophosphate enzyme central" evidence="6">
    <location>
        <begin position="199"/>
        <end position="329"/>
    </location>
</feature>
<dbReference type="GO" id="GO:0019752">
    <property type="term" value="P:carboxylic acid metabolic process"/>
    <property type="evidence" value="ECO:0007669"/>
    <property type="project" value="UniProtKB-ARBA"/>
</dbReference>
<name>A0A7X3MX48_9HYPH</name>
<evidence type="ECO:0000259" key="6">
    <source>
        <dbReference type="Pfam" id="PF00205"/>
    </source>
</evidence>
<dbReference type="InterPro" id="IPR029061">
    <property type="entry name" value="THDP-binding"/>
</dbReference>
<evidence type="ECO:0000259" key="7">
    <source>
        <dbReference type="Pfam" id="PF02775"/>
    </source>
</evidence>
<evidence type="ECO:0000256" key="4">
    <source>
        <dbReference type="SAM" id="Coils"/>
    </source>
</evidence>
<feature type="coiled-coil region" evidence="4">
    <location>
        <begin position="319"/>
        <end position="362"/>
    </location>
</feature>
<dbReference type="Pfam" id="PF00205">
    <property type="entry name" value="TPP_enzyme_M"/>
    <property type="match status" value="1"/>
</dbReference>
<dbReference type="PANTHER" id="PTHR42981:SF2">
    <property type="entry name" value="PYRUVATE DEHYDROGENASE [UBIQUINONE]"/>
    <property type="match status" value="1"/>
</dbReference>
<keyword evidence="9" id="KW-0670">Pyruvate</keyword>